<dbReference type="PROSITE" id="PS52016">
    <property type="entry name" value="TONB_DEPENDENT_REC_3"/>
    <property type="match status" value="1"/>
</dbReference>
<keyword evidence="2" id="KW-0998">Cell outer membrane</keyword>
<keyword evidence="6" id="KW-1185">Reference proteome</keyword>
<keyword evidence="2" id="KW-1134">Transmembrane beta strand</keyword>
<evidence type="ECO:0000256" key="2">
    <source>
        <dbReference type="PROSITE-ProRule" id="PRU01360"/>
    </source>
</evidence>
<keyword evidence="2" id="KW-0472">Membrane</keyword>
<keyword evidence="3" id="KW-0732">Signal</keyword>
<dbReference type="SUPFAM" id="SSF56935">
    <property type="entry name" value="Porins"/>
    <property type="match status" value="1"/>
</dbReference>
<dbReference type="SUPFAM" id="SSF49464">
    <property type="entry name" value="Carboxypeptidase regulatory domain-like"/>
    <property type="match status" value="1"/>
</dbReference>
<comment type="similarity">
    <text evidence="1">Belongs to the protease inhibitor I39 (alpha-2-macroglobulin) family. Bacterial alpha-2-macroglobulin subfamily.</text>
</comment>
<dbReference type="SUPFAM" id="SSF48239">
    <property type="entry name" value="Terpenoid cyclases/Protein prenyltransferases"/>
    <property type="match status" value="1"/>
</dbReference>
<gene>
    <name evidence="5" type="ORF">HYN48_06545</name>
</gene>
<evidence type="ECO:0000313" key="5">
    <source>
        <dbReference type="EMBL" id="AWA29762.1"/>
    </source>
</evidence>
<dbReference type="InterPro" id="IPR012910">
    <property type="entry name" value="Plug_dom"/>
</dbReference>
<dbReference type="SMART" id="SM01360">
    <property type="entry name" value="A2M"/>
    <property type="match status" value="1"/>
</dbReference>
<dbReference type="Gene3D" id="2.60.40.1930">
    <property type="match status" value="1"/>
</dbReference>
<evidence type="ECO:0000256" key="1">
    <source>
        <dbReference type="ARBA" id="ARBA00010556"/>
    </source>
</evidence>
<dbReference type="Pfam" id="PF07715">
    <property type="entry name" value="Plug"/>
    <property type="match status" value="1"/>
</dbReference>
<dbReference type="Proteomes" id="UP000244193">
    <property type="component" value="Chromosome"/>
</dbReference>
<feature type="domain" description="Alpha-2-macroglobulin" evidence="4">
    <location>
        <begin position="1391"/>
        <end position="1481"/>
    </location>
</feature>
<dbReference type="Gene3D" id="1.50.10.20">
    <property type="match status" value="1"/>
</dbReference>
<feature type="signal peptide" evidence="3">
    <location>
        <begin position="1"/>
        <end position="27"/>
    </location>
</feature>
<organism evidence="5 6">
    <name type="scientific">Flavobacterium magnum</name>
    <dbReference type="NCBI Taxonomy" id="2162713"/>
    <lineage>
        <taxon>Bacteria</taxon>
        <taxon>Pseudomonadati</taxon>
        <taxon>Bacteroidota</taxon>
        <taxon>Flavobacteriia</taxon>
        <taxon>Flavobacteriales</taxon>
        <taxon>Flavobacteriaceae</taxon>
        <taxon>Flavobacterium</taxon>
    </lineage>
</organism>
<dbReference type="InterPro" id="IPR039426">
    <property type="entry name" value="TonB-dep_rcpt-like"/>
</dbReference>
<accession>A0A2S0RGC2</accession>
<feature type="chain" id="PRO_5015508936" description="Alpha-2-macroglobulin domain-containing protein" evidence="3">
    <location>
        <begin position="28"/>
        <end position="2154"/>
    </location>
</feature>
<dbReference type="InterPro" id="IPR023997">
    <property type="entry name" value="TonB-dep_OMP_SusC/RagA_CS"/>
</dbReference>
<comment type="similarity">
    <text evidence="2">Belongs to the TonB-dependent receptor family.</text>
</comment>
<dbReference type="Pfam" id="PF17973">
    <property type="entry name" value="bMG10"/>
    <property type="match status" value="1"/>
</dbReference>
<sequence length="2154" mass="241360">MLYFSKPKNMKKLLFVLLFICPSAVFPQHFDRAWEKIVRLEEQDRIRSASEAVDRISVKATSQKNEAQIIKCFFYQSKYMLRLDENAQSKIITSLHTHIARLSPPSKALLQMVYAKCLDKYLRRNNYRIYGRDAVSGEPDFLTWSTADFTREIKQAFEKSIADKTVLNATPLLAYEAVFDFISVEQSRRETLYDYLLKEYIEFLSAGVFIASTDTQTGRLLFTDTAGFLAADFSKVTTTDALTLLDQMKALEDHGASAEKQLYRITLLGMHSPRDNDYLRALERLEKISTDTSLTQQIQLLKAYYFQEKASKQTAADYLIKSAKTCDSILAVKNRSNAWRSALALQSSIRSRMLTVTLEKFIYPDQNARAFVNFKNVSHISVSYHKIDHTTAKKLSSAKNRDSLIARIRKTAPIAARDYALPDKHDHFDYTTELLLPKISKGIYLAYFESDGNSDNNKAFDADVVVATDLSAGYSTHQKTTLYQIKNRRTGQPVEGAVVNHDGVSVKTDRNGYAAVGTSDTYQPSVQFSIQGDTLPIYRYPYTGYDTYEAYTGVAAEDEEYEFETQLNIYTDRAIYRPGQTVFYKAIAITQLDQRTSAVGFTSFSVTITDPQGDVLKQFDVRTNGFGSLSGEFTIPENTLTGAFAIVIGPPRNAADDPGYNKNKGGHPFWDHTDFDGERVSFQVEEYRRPHFEVSFERISENIGLEQEVIVRGVCHAFDGSAMTNSQVKYTIDCANCGIENSLNHAEGRTTTDQDGKFKIDFTTLPEAKANGQEILSYQIHAEITDLNGETQAASMIVRAGKKSLRINMKVPAMVVMGEKSAIAINATNLNNYTIPVDGTIQVFFIKPDSDKFKNRLFPVPEIQGFSESEFGRLFPYEPYVSDDKPIGDEAGTLVFSKKMNTAAQPLIATDFLSGFTPGHYRLVFSAEDANHNTAGNSASFVLKQNDLPIDPSRLLSIAQINKDPKKDGFVLFRLSSPVSELFVNIGGFYDSQKYFDNDVALQQHQTQVKIPVNTAFRDNVIILFECVFDNLPYHFEKKVDLPATSPKMVFTVDSFRSKIQPGMTENWTFTIKAGDDPGQSEILATMFDRSLDAFRRSDWNSFDFGEDQNEASEMFQLGFATEFFSLRNLNDYMPRFGNKPEKTDLIWFGFDINNDKPDPSLYRAQITKKAKKPKGVTWIRGTVTDQNYPLPGVKVTVKGTIRSTQTDLEGYYEIEAAPGESLEFDLAGFTPQAVVAEAPEINITLHTTELDTVEINTGYRAITKRGNASAIAVLEERANASVLQHLQGRVSGLNVTSGSGQPGSDTEIILRGTGSIDGSEPLFIVDGVAIDEKGFRSLNQNDIDSITVLKDAAATALYGNRGSRGVIVITTKNNIAVVKQVTARKNLKETAFFFPHLTTGPDGKLTLRFTAPEALTEWRFRMLAHNRDGVTGQFEENITTQKELMITPNFPRFFREKDTVEVVARITNLSNTPKSGLAILMLYDASTMKSIDAIAENTESGRNFTVTPMADTAVRWKITVPSGIQSLQYKVVAKAGDFSDGEENAIAVLPNAILVTESLPLWVRENSARTYTLGNLKNYFSGAARQHSLTVEYTSNPAWLAIQSLPYLMEYEHDCAEQAFSRYYANAIAAKIISDNPKIAAVFESWKATAKTTPMPGKNDALKSIALSETPWGADGISETDRNRRPSALFDLRRLQSALSETVRTLSEKQKPSGGFGWFDGSPEDDYITRHILSGLGHLRKLGVQNPETEAIIDKAIKYSDAAFLKNPAYAESGIGFRQHACHDGLHYLYMRSFFLKDHPLPGEYRKRIALHLKSVAGSWQEYSIYEKGLAALVLFRFEEKADALRILASLKETASNNTDWGMYWIENKPGWNWYQSPVETQALLIEAFTEISDDTKSADAMKVWLLKNKQRSNWPSTKSTTEAIYALLMHGSDWTDIKDNTVFTIGDEKIASEELSENEKEAETGYIKRTWKPEEISKNMATLAVENNSKVPGFGGFYRQYLEDIDQIKASDSPLSVIKTMYLNQSGKDLQKITSQNPLKVGELVTIRLVVTANEDVEYIHLKDLRASCFEPVDVLSGYEWKDGVGFYKSTKDTATHFFFAKMLKGTYVFQYDVRVNNAGDFATGIATVESLYAPEFSSHSTGIRIGILREN</sequence>
<keyword evidence="2" id="KW-0812">Transmembrane</keyword>
<dbReference type="InterPro" id="IPR001599">
    <property type="entry name" value="Macroglobln_a2"/>
</dbReference>
<evidence type="ECO:0000259" key="4">
    <source>
        <dbReference type="SMART" id="SM01360"/>
    </source>
</evidence>
<name>A0A2S0RGC2_9FLAO</name>
<protein>
    <recommendedName>
        <fullName evidence="4">Alpha-2-macroglobulin domain-containing protein</fullName>
    </recommendedName>
</protein>
<dbReference type="InterPro" id="IPR041246">
    <property type="entry name" value="Bact_MG10"/>
</dbReference>
<dbReference type="InterPro" id="IPR037066">
    <property type="entry name" value="Plug_dom_sf"/>
</dbReference>
<keyword evidence="2" id="KW-0813">Transport</keyword>
<dbReference type="KEGG" id="fmg:HYN48_06545"/>
<dbReference type="EMBL" id="CP028811">
    <property type="protein sequence ID" value="AWA29762.1"/>
    <property type="molecule type" value="Genomic_DNA"/>
</dbReference>
<evidence type="ECO:0000313" key="6">
    <source>
        <dbReference type="Proteomes" id="UP000244193"/>
    </source>
</evidence>
<dbReference type="PANTHER" id="PTHR40094:SF1">
    <property type="entry name" value="UBIQUITIN DOMAIN-CONTAINING PROTEIN"/>
    <property type="match status" value="1"/>
</dbReference>
<dbReference type="InterPro" id="IPR051802">
    <property type="entry name" value="YfhM-like"/>
</dbReference>
<dbReference type="Gene3D" id="2.170.130.10">
    <property type="entry name" value="TonB-dependent receptor, plug domain"/>
    <property type="match status" value="1"/>
</dbReference>
<reference evidence="5 6" key="1">
    <citation type="submission" date="2018-04" db="EMBL/GenBank/DDBJ databases">
        <title>Genome sequencing of Flavobacterium sp. HYN0048.</title>
        <authorList>
            <person name="Yi H."/>
            <person name="Baek C."/>
        </authorList>
    </citation>
    <scope>NUCLEOTIDE SEQUENCE [LARGE SCALE GENOMIC DNA]</scope>
    <source>
        <strain evidence="5 6">HYN0048</strain>
    </source>
</reference>
<dbReference type="InterPro" id="IPR008969">
    <property type="entry name" value="CarboxyPept-like_regulatory"/>
</dbReference>
<dbReference type="InterPro" id="IPR008930">
    <property type="entry name" value="Terpenoid_cyclase/PrenylTrfase"/>
</dbReference>
<dbReference type="Pfam" id="PF00207">
    <property type="entry name" value="A2M"/>
    <property type="match status" value="1"/>
</dbReference>
<dbReference type="Pfam" id="PF01835">
    <property type="entry name" value="MG2"/>
    <property type="match status" value="1"/>
</dbReference>
<proteinExistence type="inferred from homology"/>
<dbReference type="Pfam" id="PF13715">
    <property type="entry name" value="CarbopepD_reg_2"/>
    <property type="match status" value="1"/>
</dbReference>
<evidence type="ECO:0000256" key="3">
    <source>
        <dbReference type="SAM" id="SignalP"/>
    </source>
</evidence>
<dbReference type="InterPro" id="IPR002890">
    <property type="entry name" value="MG2"/>
</dbReference>
<dbReference type="PANTHER" id="PTHR40094">
    <property type="entry name" value="ALPHA-2-MACROGLOBULIN HOMOLOG"/>
    <property type="match status" value="1"/>
</dbReference>
<dbReference type="GO" id="GO:0009279">
    <property type="term" value="C:cell outer membrane"/>
    <property type="evidence" value="ECO:0007669"/>
    <property type="project" value="UniProtKB-SubCell"/>
</dbReference>
<dbReference type="Gene3D" id="2.60.40.1120">
    <property type="entry name" value="Carboxypeptidase-like, regulatory domain"/>
    <property type="match status" value="1"/>
</dbReference>
<comment type="subcellular location">
    <subcellularLocation>
        <location evidence="2">Cell outer membrane</location>
        <topology evidence="2">Multi-pass membrane protein</topology>
    </subcellularLocation>
</comment>
<dbReference type="NCBIfam" id="TIGR04057">
    <property type="entry name" value="SusC_RagA_signa"/>
    <property type="match status" value="1"/>
</dbReference>
<dbReference type="GO" id="GO:0004866">
    <property type="term" value="F:endopeptidase inhibitor activity"/>
    <property type="evidence" value="ECO:0007669"/>
    <property type="project" value="InterPro"/>
</dbReference>